<comment type="similarity">
    <text evidence="2">Belongs to the HAUS3 family.</text>
</comment>
<evidence type="ECO:0000256" key="1">
    <source>
        <dbReference type="ARBA" id="ARBA00004186"/>
    </source>
</evidence>
<dbReference type="InterPro" id="IPR026206">
    <property type="entry name" value="HAUS3"/>
</dbReference>
<dbReference type="Pfam" id="PF14932">
    <property type="entry name" value="HAUS-augmin3"/>
    <property type="match status" value="1"/>
</dbReference>
<dbReference type="Proteomes" id="UP001634394">
    <property type="component" value="Unassembled WGS sequence"/>
</dbReference>
<evidence type="ECO:0000256" key="2">
    <source>
        <dbReference type="ARBA" id="ARBA00009645"/>
    </source>
</evidence>
<evidence type="ECO:0000256" key="7">
    <source>
        <dbReference type="ARBA" id="ARBA00023054"/>
    </source>
</evidence>
<keyword evidence="6" id="KW-0498">Mitosis</keyword>
<evidence type="ECO:0000313" key="13">
    <source>
        <dbReference type="Proteomes" id="UP001634394"/>
    </source>
</evidence>
<comment type="caution">
    <text evidence="12">The sequence shown here is derived from an EMBL/GenBank/DDBJ whole genome shotgun (WGS) entry which is preliminary data.</text>
</comment>
<keyword evidence="13" id="KW-1185">Reference proteome</keyword>
<dbReference type="GO" id="GO:0005874">
    <property type="term" value="C:microtubule"/>
    <property type="evidence" value="ECO:0007669"/>
    <property type="project" value="UniProtKB-KW"/>
</dbReference>
<evidence type="ECO:0000256" key="4">
    <source>
        <dbReference type="ARBA" id="ARBA00022618"/>
    </source>
</evidence>
<reference evidence="12 13" key="1">
    <citation type="submission" date="2024-11" db="EMBL/GenBank/DDBJ databases">
        <title>Chromosome-level genome assembly of the freshwater bivalve Anodonta woodiana.</title>
        <authorList>
            <person name="Chen X."/>
        </authorList>
    </citation>
    <scope>NUCLEOTIDE SEQUENCE [LARGE SCALE GENOMIC DNA]</scope>
    <source>
        <strain evidence="12">MN2024</strain>
        <tissue evidence="12">Gills</tissue>
    </source>
</reference>
<name>A0ABD3W7K5_SINWO</name>
<evidence type="ECO:0000256" key="10">
    <source>
        <dbReference type="SAM" id="Coils"/>
    </source>
</evidence>
<evidence type="ECO:0000256" key="3">
    <source>
        <dbReference type="ARBA" id="ARBA00022490"/>
    </source>
</evidence>
<feature type="coiled-coil region" evidence="10">
    <location>
        <begin position="76"/>
        <end position="120"/>
    </location>
</feature>
<evidence type="ECO:0000313" key="12">
    <source>
        <dbReference type="EMBL" id="KAL3869505.1"/>
    </source>
</evidence>
<proteinExistence type="inferred from homology"/>
<evidence type="ECO:0000256" key="5">
    <source>
        <dbReference type="ARBA" id="ARBA00022701"/>
    </source>
</evidence>
<dbReference type="EMBL" id="JBJQND010000008">
    <property type="protein sequence ID" value="KAL3869505.1"/>
    <property type="molecule type" value="Genomic_DNA"/>
</dbReference>
<keyword evidence="9" id="KW-0131">Cell cycle</keyword>
<dbReference type="PRINTS" id="PR02089">
    <property type="entry name" value="HAUSAUGMINL3"/>
</dbReference>
<evidence type="ECO:0000259" key="11">
    <source>
        <dbReference type="Pfam" id="PF14932"/>
    </source>
</evidence>
<keyword evidence="8" id="KW-0206">Cytoskeleton</keyword>
<sequence>MKGEQLVQTLVQLGHPKADSLDPQGLDWMFENEALSPFLEWFCCNVNRANILDQKDLQAFKTLEQSGEGVLEGRQLEEALRNVASAEDKNVSEEDLRSEIDQLTKDLQRLRRSKHVLMQRRNKLNLHHTALSHRLSRMSVVEAKAKQQYKKSLEQSQTDNKQFNNALEQLMYSVGNLNSLYQKSQTSAIPDETGSQTKSIFGQTGSQGMAMFLSHVPLQDYCSMEEKFSMELTSFTKKQFFEGIASVVGHEDSSQYEILEVSDPESLLVRGEKEEANLRKCKELARLQALYPKCESERIDAMCRMKQTKASLQVHEDSLSKLKSGTFPTDVNYIRARLQESQNGLHSVTRDLVRLAEKEVPRLIMDSKSSQVLRILTGDYNLKLTRQEYFTNNQDQVISHLVQQRSRNEFLTMAYEVESRNHREINHLLTVVHQTLETQLEAFKKRLNTMADSTLTPARHQRGTIDSRDKSTARLYQLMDDSHQGAEKQLFLTYTGLMENAEKLQSRYLSLQNSLVDVTSKQEDRIALVEKNLESCEGMVYAGSSTTSGQPLLTPRAILDSMNQLQDMFSKLEQAIKDIIKDIDNKKKILKNDKLLAKQRMLYIYFFTNPSKLNQTFEEISSRLQAQNVH</sequence>
<dbReference type="PANTHER" id="PTHR19378:SF0">
    <property type="entry name" value="HAUS AUGMIN-LIKE COMPLEX SUBUNIT 3"/>
    <property type="match status" value="1"/>
</dbReference>
<dbReference type="InterPro" id="IPR032733">
    <property type="entry name" value="HAUS3_N"/>
</dbReference>
<protein>
    <recommendedName>
        <fullName evidence="11">HAUS augmin-like complex subunit 3 N-terminal domain-containing protein</fullName>
    </recommendedName>
</protein>
<gene>
    <name evidence="12" type="ORF">ACJMK2_042177</name>
</gene>
<keyword evidence="7 10" id="KW-0175">Coiled coil</keyword>
<evidence type="ECO:0000256" key="8">
    <source>
        <dbReference type="ARBA" id="ARBA00023212"/>
    </source>
</evidence>
<evidence type="ECO:0000256" key="9">
    <source>
        <dbReference type="ARBA" id="ARBA00023306"/>
    </source>
</evidence>
<evidence type="ECO:0000256" key="6">
    <source>
        <dbReference type="ARBA" id="ARBA00022776"/>
    </source>
</evidence>
<dbReference type="AlphaFoldDB" id="A0ABD3W7K5"/>
<organism evidence="12 13">
    <name type="scientific">Sinanodonta woodiana</name>
    <name type="common">Chinese pond mussel</name>
    <name type="synonym">Anodonta woodiana</name>
    <dbReference type="NCBI Taxonomy" id="1069815"/>
    <lineage>
        <taxon>Eukaryota</taxon>
        <taxon>Metazoa</taxon>
        <taxon>Spiralia</taxon>
        <taxon>Lophotrochozoa</taxon>
        <taxon>Mollusca</taxon>
        <taxon>Bivalvia</taxon>
        <taxon>Autobranchia</taxon>
        <taxon>Heteroconchia</taxon>
        <taxon>Palaeoheterodonta</taxon>
        <taxon>Unionida</taxon>
        <taxon>Unionoidea</taxon>
        <taxon>Unionidae</taxon>
        <taxon>Unioninae</taxon>
        <taxon>Sinanodonta</taxon>
    </lineage>
</organism>
<dbReference type="PANTHER" id="PTHR19378">
    <property type="entry name" value="GOLGIN- RELATED"/>
    <property type="match status" value="1"/>
</dbReference>
<feature type="domain" description="HAUS augmin-like complex subunit 3 N-terminal" evidence="11">
    <location>
        <begin position="28"/>
        <end position="301"/>
    </location>
</feature>
<keyword evidence="4" id="KW-0132">Cell division</keyword>
<dbReference type="GO" id="GO:0005819">
    <property type="term" value="C:spindle"/>
    <property type="evidence" value="ECO:0007669"/>
    <property type="project" value="UniProtKB-SubCell"/>
</dbReference>
<keyword evidence="3" id="KW-0963">Cytoplasm</keyword>
<keyword evidence="5" id="KW-0493">Microtubule</keyword>
<comment type="subcellular location">
    <subcellularLocation>
        <location evidence="1">Cytoplasm</location>
        <location evidence="1">Cytoskeleton</location>
        <location evidence="1">Spindle</location>
    </subcellularLocation>
</comment>
<dbReference type="GO" id="GO:0051301">
    <property type="term" value="P:cell division"/>
    <property type="evidence" value="ECO:0007669"/>
    <property type="project" value="UniProtKB-KW"/>
</dbReference>
<accession>A0ABD3W7K5</accession>